<evidence type="ECO:0000313" key="2">
    <source>
        <dbReference type="EMBL" id="TDZ32314.1"/>
    </source>
</evidence>
<feature type="compositionally biased region" description="Polar residues" evidence="1">
    <location>
        <begin position="554"/>
        <end position="567"/>
    </location>
</feature>
<feature type="region of interest" description="Disordered" evidence="1">
    <location>
        <begin position="550"/>
        <end position="589"/>
    </location>
</feature>
<feature type="compositionally biased region" description="Basic and acidic residues" evidence="1">
    <location>
        <begin position="688"/>
        <end position="714"/>
    </location>
</feature>
<keyword evidence="3" id="KW-1185">Reference proteome</keyword>
<evidence type="ECO:0000313" key="3">
    <source>
        <dbReference type="Proteomes" id="UP000295083"/>
    </source>
</evidence>
<feature type="compositionally biased region" description="Polar residues" evidence="1">
    <location>
        <begin position="374"/>
        <end position="393"/>
    </location>
</feature>
<reference evidence="2 3" key="1">
    <citation type="submission" date="2018-11" db="EMBL/GenBank/DDBJ databases">
        <title>Genome sequence and assembly of Colletotrichum spinosum.</title>
        <authorList>
            <person name="Gan P."/>
            <person name="Shirasu K."/>
        </authorList>
    </citation>
    <scope>NUCLEOTIDE SEQUENCE [LARGE SCALE GENOMIC DNA]</scope>
    <source>
        <strain evidence="2 3">CBS 515.97</strain>
    </source>
</reference>
<feature type="compositionally biased region" description="Pro residues" evidence="1">
    <location>
        <begin position="492"/>
        <end position="501"/>
    </location>
</feature>
<evidence type="ECO:0000256" key="1">
    <source>
        <dbReference type="SAM" id="MobiDB-lite"/>
    </source>
</evidence>
<gene>
    <name evidence="2" type="ORF">C8035_v012367</name>
</gene>
<feature type="compositionally biased region" description="Basic residues" evidence="1">
    <location>
        <begin position="455"/>
        <end position="466"/>
    </location>
</feature>
<feature type="compositionally biased region" description="Basic and acidic residues" evidence="1">
    <location>
        <begin position="319"/>
        <end position="339"/>
    </location>
</feature>
<comment type="caution">
    <text evidence="2">The sequence shown here is derived from an EMBL/GenBank/DDBJ whole genome shotgun (WGS) entry which is preliminary data.</text>
</comment>
<feature type="region of interest" description="Disordered" evidence="1">
    <location>
        <begin position="1"/>
        <end position="56"/>
    </location>
</feature>
<feature type="region of interest" description="Disordered" evidence="1">
    <location>
        <begin position="685"/>
        <end position="735"/>
    </location>
</feature>
<feature type="region of interest" description="Disordered" evidence="1">
    <location>
        <begin position="605"/>
        <end position="670"/>
    </location>
</feature>
<proteinExistence type="predicted"/>
<feature type="region of interest" description="Disordered" evidence="1">
    <location>
        <begin position="291"/>
        <end position="505"/>
    </location>
</feature>
<feature type="compositionally biased region" description="Low complexity" evidence="1">
    <location>
        <begin position="124"/>
        <end position="141"/>
    </location>
</feature>
<feature type="compositionally biased region" description="Polar residues" evidence="1">
    <location>
        <begin position="149"/>
        <end position="160"/>
    </location>
</feature>
<feature type="compositionally biased region" description="Polar residues" evidence="1">
    <location>
        <begin position="231"/>
        <end position="251"/>
    </location>
</feature>
<accession>A0A4R8Q9C3</accession>
<protein>
    <submittedName>
        <fullName evidence="2">Uncharacterized protein</fullName>
    </submittedName>
</protein>
<sequence>MVNPNRWSWSGGPRRVHTREDAVISNQPLIPPSNNADSDHLSITANNTLQPGPASSVLSRRLSSNRWSWRPDVAISTTVEDQSEVGQIQEDPTEPKRPATSNGPRRLSKLIKKPSVLDRPTSRPRPSSMMAPASASFGASPTYFHVEQGEQSTPEPNQVQRGPGQDAAGVKDVFNRFLHRQFSKRHMRPAQAQQHRQREEAQQTPPSSRHQDVQQTSRPIQPPMRRGPQLHNPQNTLRGTTSPANPTTQAQGRIGAPLPGLDEQSELELSMTDAAAATFSGLADSHVADLEHGTTSSSSIAPPAKETGLLGRLTRRRPKDKDTGNDKKRWISADGKDTSGIKVDQQSSGLDQTVQLQSQSLPMSASHASRQKPTETQEGETVSDTRSPQSTSVPRFPQQVARPQQANAMQTQAPGAASVIRRRSMSRSKTQSEAKGETQAAQDTVSTVAPVPPKLRSKRGFGKRFWSRSAANDFGDDDDDAAAAARSKPETSGPPPVPRPVYVPRHAASDFSRTTYPPRHQRHSISIRQPAAIQTQGGVRLLAKLAAEAIESHPQPQRQQSDAISSTEKTEKRRSKFDAPSPQDLHRRLEIVKSSEIEIVTTRETIDVDVSPQQHRSSHNNSRPASAGGKAPAARPRSLSRPRSSQRHSFNLVADPFARDLTPPKSPSPVEMEAPAFAVEMHAPADIPPHKSQTEKMPREEPSRVSRDTPRRAESSNGHPNPRPKMHTQPRSHGELTDFERFIADAEVADREYHAQMWRNLARRSGHYGYSDNAFSSFRPELLGTAVSTNVATQRSSRRHSAYNPVAVKRASMMSMPGEDERNLIYGQSAGEYGSGVDGQRGLKHQASISRRISDYIKPIKMPTEPLNEDWMAPVVRTNNRRSMIVGVAEE</sequence>
<feature type="compositionally biased region" description="Polar residues" evidence="1">
    <location>
        <begin position="401"/>
        <end position="413"/>
    </location>
</feature>
<feature type="region of interest" description="Disordered" evidence="1">
    <location>
        <begin position="181"/>
        <end position="265"/>
    </location>
</feature>
<feature type="compositionally biased region" description="Polar residues" evidence="1">
    <location>
        <begin position="437"/>
        <end position="447"/>
    </location>
</feature>
<dbReference type="Proteomes" id="UP000295083">
    <property type="component" value="Unassembled WGS sequence"/>
</dbReference>
<feature type="compositionally biased region" description="Polar residues" evidence="1">
    <location>
        <begin position="611"/>
        <end position="624"/>
    </location>
</feature>
<feature type="compositionally biased region" description="Polar residues" evidence="1">
    <location>
        <begin position="204"/>
        <end position="219"/>
    </location>
</feature>
<dbReference type="EMBL" id="QAPG01000082">
    <property type="protein sequence ID" value="TDZ32314.1"/>
    <property type="molecule type" value="Genomic_DNA"/>
</dbReference>
<feature type="compositionally biased region" description="Polar residues" evidence="1">
    <location>
        <begin position="24"/>
        <end position="50"/>
    </location>
</feature>
<feature type="region of interest" description="Disordered" evidence="1">
    <location>
        <begin position="78"/>
        <end position="167"/>
    </location>
</feature>
<dbReference type="AlphaFoldDB" id="A0A4R8Q9C3"/>
<organism evidence="2 3">
    <name type="scientific">Colletotrichum spinosum</name>
    <dbReference type="NCBI Taxonomy" id="1347390"/>
    <lineage>
        <taxon>Eukaryota</taxon>
        <taxon>Fungi</taxon>
        <taxon>Dikarya</taxon>
        <taxon>Ascomycota</taxon>
        <taxon>Pezizomycotina</taxon>
        <taxon>Sordariomycetes</taxon>
        <taxon>Hypocreomycetidae</taxon>
        <taxon>Glomerellales</taxon>
        <taxon>Glomerellaceae</taxon>
        <taxon>Colletotrichum</taxon>
        <taxon>Colletotrichum orbiculare species complex</taxon>
    </lineage>
</organism>
<feature type="compositionally biased region" description="Polar residues" evidence="1">
    <location>
        <begin position="344"/>
        <end position="368"/>
    </location>
</feature>
<name>A0A4R8Q9C3_9PEZI</name>